<comment type="pathway">
    <text evidence="2">Protein modification; protein glycosylation.</text>
</comment>
<keyword evidence="5 11" id="KW-0812">Transmembrane</keyword>
<organism evidence="12 13">
    <name type="scientific">Scheffersomyces spartinae</name>
    <dbReference type="NCBI Taxonomy" id="45513"/>
    <lineage>
        <taxon>Eukaryota</taxon>
        <taxon>Fungi</taxon>
        <taxon>Dikarya</taxon>
        <taxon>Ascomycota</taxon>
        <taxon>Saccharomycotina</taxon>
        <taxon>Pichiomycetes</taxon>
        <taxon>Debaryomycetaceae</taxon>
        <taxon>Scheffersomyces</taxon>
    </lineage>
</organism>
<feature type="compositionally biased region" description="Basic and acidic residues" evidence="10">
    <location>
        <begin position="662"/>
        <end position="684"/>
    </location>
</feature>
<dbReference type="RefSeq" id="XP_043049348.1">
    <property type="nucleotide sequence ID" value="XM_043191336.1"/>
</dbReference>
<dbReference type="PANTHER" id="PTHR31646:SF1">
    <property type="entry name" value="ALPHA-1,2-MANNOSYLTRANSFERASE MNN2"/>
    <property type="match status" value="1"/>
</dbReference>
<dbReference type="Pfam" id="PF11051">
    <property type="entry name" value="Mannosyl_trans3"/>
    <property type="match status" value="1"/>
</dbReference>
<keyword evidence="4" id="KW-0808">Transferase</keyword>
<dbReference type="GO" id="GO:0046354">
    <property type="term" value="P:mannan biosynthetic process"/>
    <property type="evidence" value="ECO:0007669"/>
    <property type="project" value="UniProtKB-ARBA"/>
</dbReference>
<evidence type="ECO:0000256" key="7">
    <source>
        <dbReference type="ARBA" id="ARBA00022989"/>
    </source>
</evidence>
<dbReference type="GeneID" id="66113867"/>
<dbReference type="SUPFAM" id="SSF53448">
    <property type="entry name" value="Nucleotide-diphospho-sugar transferases"/>
    <property type="match status" value="1"/>
</dbReference>
<reference evidence="12" key="1">
    <citation type="submission" date="2021-03" db="EMBL/GenBank/DDBJ databases">
        <authorList>
            <person name="Palmer J.M."/>
        </authorList>
    </citation>
    <scope>NUCLEOTIDE SEQUENCE</scope>
    <source>
        <strain evidence="12">ARV_011</strain>
    </source>
</reference>
<dbReference type="InterPro" id="IPR029044">
    <property type="entry name" value="Nucleotide-diphossugar_trans"/>
</dbReference>
<evidence type="ECO:0000256" key="3">
    <source>
        <dbReference type="ARBA" id="ARBA00009105"/>
    </source>
</evidence>
<dbReference type="PANTHER" id="PTHR31646">
    <property type="entry name" value="ALPHA-1,2-MANNOSYLTRANSFERASE MNN2"/>
    <property type="match status" value="1"/>
</dbReference>
<dbReference type="GO" id="GO:0000026">
    <property type="term" value="F:alpha-1,2-mannosyltransferase activity"/>
    <property type="evidence" value="ECO:0007669"/>
    <property type="project" value="TreeGrafter"/>
</dbReference>
<dbReference type="Gene3D" id="3.90.550.10">
    <property type="entry name" value="Spore Coat Polysaccharide Biosynthesis Protein SpsA, Chain A"/>
    <property type="match status" value="1"/>
</dbReference>
<protein>
    <submittedName>
        <fullName evidence="12">Uncharacterized protein</fullName>
    </submittedName>
</protein>
<dbReference type="InterPro" id="IPR022751">
    <property type="entry name" value="Alpha_mannosyltransferase"/>
</dbReference>
<evidence type="ECO:0000256" key="4">
    <source>
        <dbReference type="ARBA" id="ARBA00022679"/>
    </source>
</evidence>
<proteinExistence type="inferred from homology"/>
<keyword evidence="9 11" id="KW-0472">Membrane</keyword>
<keyword evidence="8" id="KW-0333">Golgi apparatus</keyword>
<evidence type="ECO:0000256" key="11">
    <source>
        <dbReference type="SAM" id="Phobius"/>
    </source>
</evidence>
<evidence type="ECO:0000256" key="10">
    <source>
        <dbReference type="SAM" id="MobiDB-lite"/>
    </source>
</evidence>
<gene>
    <name evidence="12" type="ORF">KQ657_000493</name>
</gene>
<dbReference type="EMBL" id="JAHMUF010000010">
    <property type="protein sequence ID" value="KAG7193800.1"/>
    <property type="molecule type" value="Genomic_DNA"/>
</dbReference>
<name>A0A9P8AIJ5_9ASCO</name>
<evidence type="ECO:0000256" key="9">
    <source>
        <dbReference type="ARBA" id="ARBA00023136"/>
    </source>
</evidence>
<keyword evidence="13" id="KW-1185">Reference proteome</keyword>
<keyword evidence="7 11" id="KW-1133">Transmembrane helix</keyword>
<comment type="subcellular location">
    <subcellularLocation>
        <location evidence="1">Golgi apparatus membrane</location>
        <topology evidence="1">Single-pass type II membrane protein</topology>
    </subcellularLocation>
</comment>
<feature type="transmembrane region" description="Helical" evidence="11">
    <location>
        <begin position="7"/>
        <end position="25"/>
    </location>
</feature>
<dbReference type="OrthoDB" id="4484309at2759"/>
<evidence type="ECO:0000256" key="8">
    <source>
        <dbReference type="ARBA" id="ARBA00023034"/>
    </source>
</evidence>
<dbReference type="Proteomes" id="UP000790833">
    <property type="component" value="Unassembled WGS sequence"/>
</dbReference>
<keyword evidence="6" id="KW-0735">Signal-anchor</keyword>
<comment type="caution">
    <text evidence="12">The sequence shown here is derived from an EMBL/GenBank/DDBJ whole genome shotgun (WGS) entry which is preliminary data.</text>
</comment>
<accession>A0A9P8AIJ5</accession>
<sequence length="691" mass="79361">MITSTKFAKIVIIVLIASAVGYIFIVGSLEATLEAAYAIIPSTSVFKHPARSVLTLEQKSLLDTIKADIYEKLAVSDVNDNPLDSVINQVVTTVQALETEDSLQGLTRADLQYHVINDLLKEAVGCFNTDYVAQERDRSTYFKYIIEHMIIKNKPLVPAFTRRETGKKFGGRYYSGTNTPRYTFEELTKDRLKVAEEKLNDLRLHHQQIVDHLRQLPLPPRKFFKGKGIVIMSSREFLPGALVTIGQLRELGSKLPIEVVLDFEADYDADMCEKLLPKLNTKCVIIERELTTDVMKELHMKGGFQLKALGILVSTFDHTILLDADNVAVKNFDKLFESAAYKETKFILWPDLWHRGISPSYYDITETEIGELVDREGLPNGQNYLEYLKLDHRTGQAFSDFKGVNPGQLVESGQMVFSKNEHFRSLVLALYYNVYGESHYYALLYQGTFGVGDRETFLPALAVMKEPYFFSAYTVWLAGFFHDSAMEQFQETTIVQYDPDQVYFYLKSWRKWLKKNGHDTRMPIGQANEDTMKLVAEFSNNMKDQMVEPDIMFLHMHRPKINPIINAHAQNELNYEVYTRRNLGKPAFYSEFGANDWELHIHTVSKWVACEFLHKQYWDKIGIDQKFVCDKVSKYVEFLKQDTKYPDSGILNVLPNIFEKATEKGKDNSKPKTTEEEKGEKNSEGGKYTKT</sequence>
<evidence type="ECO:0000313" key="13">
    <source>
        <dbReference type="Proteomes" id="UP000790833"/>
    </source>
</evidence>
<evidence type="ECO:0000313" key="12">
    <source>
        <dbReference type="EMBL" id="KAG7193800.1"/>
    </source>
</evidence>
<evidence type="ECO:0000256" key="5">
    <source>
        <dbReference type="ARBA" id="ARBA00022692"/>
    </source>
</evidence>
<dbReference type="AlphaFoldDB" id="A0A9P8AIJ5"/>
<evidence type="ECO:0000256" key="2">
    <source>
        <dbReference type="ARBA" id="ARBA00004922"/>
    </source>
</evidence>
<feature type="region of interest" description="Disordered" evidence="10">
    <location>
        <begin position="662"/>
        <end position="691"/>
    </location>
</feature>
<evidence type="ECO:0000256" key="6">
    <source>
        <dbReference type="ARBA" id="ARBA00022968"/>
    </source>
</evidence>
<evidence type="ECO:0000256" key="1">
    <source>
        <dbReference type="ARBA" id="ARBA00004323"/>
    </source>
</evidence>
<dbReference type="GO" id="GO:0000139">
    <property type="term" value="C:Golgi membrane"/>
    <property type="evidence" value="ECO:0007669"/>
    <property type="project" value="UniProtKB-SubCell"/>
</dbReference>
<comment type="similarity">
    <text evidence="3">Belongs to the MNN1/MNT family.</text>
</comment>